<organism evidence="10 11">
    <name type="scientific">Austwickia chelonae NBRC 105200</name>
    <dbReference type="NCBI Taxonomy" id="1184607"/>
    <lineage>
        <taxon>Bacteria</taxon>
        <taxon>Bacillati</taxon>
        <taxon>Actinomycetota</taxon>
        <taxon>Actinomycetes</taxon>
        <taxon>Micrococcales</taxon>
        <taxon>Dermatophilaceae</taxon>
        <taxon>Austwickia</taxon>
    </lineage>
</organism>
<reference evidence="10 11" key="1">
    <citation type="submission" date="2012-08" db="EMBL/GenBank/DDBJ databases">
        <title>Whole genome shotgun sequence of Austwickia chelonae NBRC 105200.</title>
        <authorList>
            <person name="Yoshida I."/>
            <person name="Hosoyama A."/>
            <person name="Tsuchikane K."/>
            <person name="Katsumata H."/>
            <person name="Ando Y."/>
            <person name="Ohji S."/>
            <person name="Hamada M."/>
            <person name="Tamura T."/>
            <person name="Yamazoe A."/>
            <person name="Yamazaki S."/>
            <person name="Fujita N."/>
        </authorList>
    </citation>
    <scope>NUCLEOTIDE SEQUENCE [LARGE SCALE GENOMIC DNA]</scope>
    <source>
        <strain evidence="10 11">NBRC 105200</strain>
    </source>
</reference>
<evidence type="ECO:0000256" key="5">
    <source>
        <dbReference type="ARBA" id="ARBA00023136"/>
    </source>
</evidence>
<evidence type="ECO:0000259" key="9">
    <source>
        <dbReference type="PROSITE" id="PS50156"/>
    </source>
</evidence>
<dbReference type="OrthoDB" id="7051771at2"/>
<dbReference type="Gene3D" id="1.20.1640.10">
    <property type="entry name" value="Multidrug efflux transporter AcrB transmembrane domain"/>
    <property type="match status" value="2"/>
</dbReference>
<keyword evidence="5 8" id="KW-0472">Membrane</keyword>
<name>K6VB18_9MICO</name>
<evidence type="ECO:0000256" key="1">
    <source>
        <dbReference type="ARBA" id="ARBA00004651"/>
    </source>
</evidence>
<dbReference type="SUPFAM" id="SSF82866">
    <property type="entry name" value="Multidrug efflux transporter AcrB transmembrane domain"/>
    <property type="match status" value="2"/>
</dbReference>
<feature type="transmembrane region" description="Helical" evidence="8">
    <location>
        <begin position="327"/>
        <end position="347"/>
    </location>
</feature>
<feature type="transmembrane region" description="Helical" evidence="8">
    <location>
        <begin position="785"/>
        <end position="812"/>
    </location>
</feature>
<feature type="transmembrane region" description="Helical" evidence="8">
    <location>
        <begin position="759"/>
        <end position="779"/>
    </location>
</feature>
<protein>
    <recommendedName>
        <fullName evidence="9">SSD domain-containing protein</fullName>
    </recommendedName>
</protein>
<comment type="subcellular location">
    <subcellularLocation>
        <location evidence="1">Cell membrane</location>
        <topology evidence="1">Multi-pass membrane protein</topology>
    </subcellularLocation>
</comment>
<proteinExistence type="predicted"/>
<feature type="compositionally biased region" description="Basic and acidic residues" evidence="7">
    <location>
        <begin position="842"/>
        <end position="863"/>
    </location>
</feature>
<feature type="transmembrane region" description="Helical" evidence="8">
    <location>
        <begin position="303"/>
        <end position="321"/>
    </location>
</feature>
<feature type="transmembrane region" description="Helical" evidence="8">
    <location>
        <begin position="706"/>
        <end position="727"/>
    </location>
</feature>
<sequence length="863" mass="91405">MAFYLHRLGRTAARHAWAVILTWALLLALTATAAITLGRPFTTKLTIPGTEFQTVIDNLEKNFPKAAAGTGVIVISTTDGNAFTADQKKTIGELTAAWSRIDGVDTADDPFTLQTKMDAAAAQIADGRGKTTAARQQLDAGQAQLDTARQRLDTDKERAAGQELPPALQQELAAAETALAAQKKQLDAARHELTSKESELSHAERRLALMDGFRTINTAQNTVLTQVTFDKPLIDVPAATKDAVPAAAGDLAKNGLKIDYSTAIVEKISLLGPGELIGVGVATLVLIVMLGSLLAAGLPLISALVGVAVGLLGVIALTHWVDMTDVTPALALMLGLAVGIDYSLFLVNRHREQLARGTETVESIARATGTAGSAVLFAGLTVVVALCALTLTGIPFLATMGFAAAATVLIAVLIALTLTPALLRLIGPRVLSPRARRTLAEKLATEDSEADAEDAEENIPGHPHHRHHGWGGLVTRHPLVVLALTTVLLSVLAAPSLSLRLGLPDGSYEPHDSTAYRTYDTTDRHFGPGRNGPVIAVATLNTTRSQETSTDTAREELTLAVGEQLKKTPGVAYVLPIGASEDRRTLAYQVVPTTGPSEPATADLITTLRHTRDDIITGQRLDHIGFTGQTVANIDISRSLAAALPLYLVVVVGISLVLLLLVFRSIVVPVLATAGFLLSVAAAFGSVVAVYQWGWLAGIFGVDHPGLILSFLPTLVIGILFGLAMDYQMFLVSGMREAWAHGHTARTAVHTGFSHGARVVTAAALIMTAVFASFVHAQLTMIRPIGFALAAGVLIDAFVVRMTAMPAVMYLLGDKAWYIPGWLDRLLPDLDVEGTTLTAEENPERHAPQDSPRNHPSDRPPAP</sequence>
<dbReference type="PROSITE" id="PS50156">
    <property type="entry name" value="SSD"/>
    <property type="match status" value="1"/>
</dbReference>
<dbReference type="STRING" id="100225.SAMN05421595_2458"/>
<dbReference type="RefSeq" id="WP_006504196.1">
    <property type="nucleotide sequence ID" value="NZ_BAGZ01000025.1"/>
</dbReference>
<accession>K6VB18</accession>
<gene>
    <name evidence="10" type="ORF">AUCHE_25_00190</name>
</gene>
<dbReference type="InterPro" id="IPR000731">
    <property type="entry name" value="SSD"/>
</dbReference>
<feature type="transmembrane region" description="Helical" evidence="8">
    <location>
        <begin position="644"/>
        <end position="663"/>
    </location>
</feature>
<feature type="transmembrane region" description="Helical" evidence="8">
    <location>
        <begin position="374"/>
        <end position="396"/>
    </location>
</feature>
<feature type="transmembrane region" description="Helical" evidence="8">
    <location>
        <begin position="276"/>
        <end position="296"/>
    </location>
</feature>
<feature type="transmembrane region" description="Helical" evidence="8">
    <location>
        <begin position="402"/>
        <end position="427"/>
    </location>
</feature>
<evidence type="ECO:0000256" key="7">
    <source>
        <dbReference type="SAM" id="MobiDB-lite"/>
    </source>
</evidence>
<feature type="coiled-coil region" evidence="6">
    <location>
        <begin position="138"/>
        <end position="206"/>
    </location>
</feature>
<keyword evidence="2" id="KW-1003">Cell membrane</keyword>
<evidence type="ECO:0000313" key="11">
    <source>
        <dbReference type="Proteomes" id="UP000008495"/>
    </source>
</evidence>
<feature type="transmembrane region" description="Helical" evidence="8">
    <location>
        <begin position="670"/>
        <end position="694"/>
    </location>
</feature>
<keyword evidence="6" id="KW-0175">Coiled coil</keyword>
<dbReference type="AlphaFoldDB" id="K6VB18"/>
<comment type="caution">
    <text evidence="10">The sequence shown here is derived from an EMBL/GenBank/DDBJ whole genome shotgun (WGS) entry which is preliminary data.</text>
</comment>
<dbReference type="InterPro" id="IPR004869">
    <property type="entry name" value="MMPL_dom"/>
</dbReference>
<keyword evidence="3 8" id="KW-0812">Transmembrane</keyword>
<evidence type="ECO:0000256" key="6">
    <source>
        <dbReference type="SAM" id="Coils"/>
    </source>
</evidence>
<keyword evidence="4 8" id="KW-1133">Transmembrane helix</keyword>
<dbReference type="GO" id="GO:0005886">
    <property type="term" value="C:plasma membrane"/>
    <property type="evidence" value="ECO:0007669"/>
    <property type="project" value="UniProtKB-SubCell"/>
</dbReference>
<evidence type="ECO:0000256" key="8">
    <source>
        <dbReference type="SAM" id="Phobius"/>
    </source>
</evidence>
<dbReference type="PANTHER" id="PTHR33406:SF13">
    <property type="entry name" value="MEMBRANE PROTEIN YDFJ"/>
    <property type="match status" value="1"/>
</dbReference>
<keyword evidence="11" id="KW-1185">Reference proteome</keyword>
<dbReference type="InterPro" id="IPR050545">
    <property type="entry name" value="Mycobact_MmpL"/>
</dbReference>
<dbReference type="Pfam" id="PF03176">
    <property type="entry name" value="MMPL"/>
    <property type="match status" value="2"/>
</dbReference>
<feature type="transmembrane region" description="Helical" evidence="8">
    <location>
        <begin position="479"/>
        <end position="499"/>
    </location>
</feature>
<evidence type="ECO:0000256" key="3">
    <source>
        <dbReference type="ARBA" id="ARBA00022692"/>
    </source>
</evidence>
<evidence type="ECO:0000256" key="2">
    <source>
        <dbReference type="ARBA" id="ARBA00022475"/>
    </source>
</evidence>
<evidence type="ECO:0000256" key="4">
    <source>
        <dbReference type="ARBA" id="ARBA00022989"/>
    </source>
</evidence>
<dbReference type="PANTHER" id="PTHR33406">
    <property type="entry name" value="MEMBRANE PROTEIN MJ1562-RELATED"/>
    <property type="match status" value="1"/>
</dbReference>
<dbReference type="eggNOG" id="COG2409">
    <property type="taxonomic scope" value="Bacteria"/>
</dbReference>
<dbReference type="Proteomes" id="UP000008495">
    <property type="component" value="Unassembled WGS sequence"/>
</dbReference>
<evidence type="ECO:0000313" key="10">
    <source>
        <dbReference type="EMBL" id="GAB79438.1"/>
    </source>
</evidence>
<dbReference type="EMBL" id="BAGZ01000025">
    <property type="protein sequence ID" value="GAB79438.1"/>
    <property type="molecule type" value="Genomic_DNA"/>
</dbReference>
<feature type="domain" description="SSD" evidence="9">
    <location>
        <begin position="293"/>
        <end position="425"/>
    </location>
</feature>
<feature type="region of interest" description="Disordered" evidence="7">
    <location>
        <begin position="836"/>
        <end position="863"/>
    </location>
</feature>